<gene>
    <name evidence="3" type="ORF">FD06_GL000521</name>
</gene>
<dbReference type="CDD" id="cd10456">
    <property type="entry name" value="GIY-YIG_UPF0213"/>
    <property type="match status" value="1"/>
</dbReference>
<evidence type="ECO:0000259" key="2">
    <source>
        <dbReference type="PROSITE" id="PS50164"/>
    </source>
</evidence>
<feature type="domain" description="GIY-YIG" evidence="2">
    <location>
        <begin position="4"/>
        <end position="79"/>
    </location>
</feature>
<dbReference type="Pfam" id="PF01541">
    <property type="entry name" value="GIY-YIG"/>
    <property type="match status" value="1"/>
</dbReference>
<protein>
    <recommendedName>
        <fullName evidence="2">GIY-YIG domain-containing protein</fullName>
    </recommendedName>
</protein>
<keyword evidence="4" id="KW-1185">Reference proteome</keyword>
<evidence type="ECO:0000256" key="1">
    <source>
        <dbReference type="ARBA" id="ARBA00007435"/>
    </source>
</evidence>
<accession>A0A0R2AV83</accession>
<dbReference type="InterPro" id="IPR035901">
    <property type="entry name" value="GIY-YIG_endonuc_sf"/>
</dbReference>
<name>A0A0R2AV83_9LACO</name>
<dbReference type="InterPro" id="IPR050190">
    <property type="entry name" value="UPF0213_domain"/>
</dbReference>
<reference evidence="3 4" key="1">
    <citation type="journal article" date="2015" name="Genome Announc.">
        <title>Expanding the biotechnology potential of lactobacilli through comparative genomics of 213 strains and associated genera.</title>
        <authorList>
            <person name="Sun Z."/>
            <person name="Harris H.M."/>
            <person name="McCann A."/>
            <person name="Guo C."/>
            <person name="Argimon S."/>
            <person name="Zhang W."/>
            <person name="Yang X."/>
            <person name="Jeffery I.B."/>
            <person name="Cooney J.C."/>
            <person name="Kagawa T.F."/>
            <person name="Liu W."/>
            <person name="Song Y."/>
            <person name="Salvetti E."/>
            <person name="Wrobel A."/>
            <person name="Rasinkangas P."/>
            <person name="Parkhill J."/>
            <person name="Rea M.C."/>
            <person name="O'Sullivan O."/>
            <person name="Ritari J."/>
            <person name="Douillard F.P."/>
            <person name="Paul Ross R."/>
            <person name="Yang R."/>
            <person name="Briner A.E."/>
            <person name="Felis G.E."/>
            <person name="de Vos W.M."/>
            <person name="Barrangou R."/>
            <person name="Klaenhammer T.R."/>
            <person name="Caufield P.W."/>
            <person name="Cui Y."/>
            <person name="Zhang H."/>
            <person name="O'Toole P.W."/>
        </authorList>
    </citation>
    <scope>NUCLEOTIDE SEQUENCE [LARGE SCALE GENOMIC DNA]</scope>
    <source>
        <strain evidence="3 4">DSM 23829</strain>
    </source>
</reference>
<dbReference type="EMBL" id="AYYQ01000035">
    <property type="protein sequence ID" value="KRM67801.1"/>
    <property type="molecule type" value="Genomic_DNA"/>
</dbReference>
<dbReference type="InterPro" id="IPR000305">
    <property type="entry name" value="GIY-YIG_endonuc"/>
</dbReference>
<dbReference type="RefSeq" id="WP_056966781.1">
    <property type="nucleotide sequence ID" value="NZ_AYYQ01000035.1"/>
</dbReference>
<dbReference type="SUPFAM" id="SSF82771">
    <property type="entry name" value="GIY-YIG endonuclease"/>
    <property type="match status" value="1"/>
</dbReference>
<comment type="similarity">
    <text evidence="1">Belongs to the UPF0213 family.</text>
</comment>
<dbReference type="STRING" id="1423781.FD06_GL000521"/>
<dbReference type="PANTHER" id="PTHR34477">
    <property type="entry name" value="UPF0213 PROTEIN YHBQ"/>
    <property type="match status" value="1"/>
</dbReference>
<evidence type="ECO:0000313" key="3">
    <source>
        <dbReference type="EMBL" id="KRM67801.1"/>
    </source>
</evidence>
<dbReference type="PROSITE" id="PS50164">
    <property type="entry name" value="GIY_YIG"/>
    <property type="match status" value="1"/>
</dbReference>
<dbReference type="OrthoDB" id="9807770at2"/>
<evidence type="ECO:0000313" key="4">
    <source>
        <dbReference type="Proteomes" id="UP000052012"/>
    </source>
</evidence>
<comment type="caution">
    <text evidence="3">The sequence shown here is derived from an EMBL/GenBank/DDBJ whole genome shotgun (WGS) entry which is preliminary data.</text>
</comment>
<organism evidence="3 4">
    <name type="scientific">Apilactobacillus ozensis DSM 23829 = JCM 17196</name>
    <dbReference type="NCBI Taxonomy" id="1423781"/>
    <lineage>
        <taxon>Bacteria</taxon>
        <taxon>Bacillati</taxon>
        <taxon>Bacillota</taxon>
        <taxon>Bacilli</taxon>
        <taxon>Lactobacillales</taxon>
        <taxon>Lactobacillaceae</taxon>
        <taxon>Apilactobacillus</taxon>
    </lineage>
</organism>
<dbReference type="PATRIC" id="fig|1423781.4.peg.534"/>
<dbReference type="Gene3D" id="3.40.1440.10">
    <property type="entry name" value="GIY-YIG endonuclease"/>
    <property type="match status" value="1"/>
</dbReference>
<dbReference type="AlphaFoldDB" id="A0A0R2AV83"/>
<dbReference type="Proteomes" id="UP000052012">
    <property type="component" value="Unassembled WGS sequence"/>
</dbReference>
<sequence length="91" mass="10833">MENNNYFFYVLRCGDNSLYGGYTNDVQKRLIKHQSGKGAKYTRFHLPVKLIYYEGFTDKSSALRKEYWFKHQTRSNKIKYLLGHGVDCRLL</sequence>
<proteinExistence type="inferred from homology"/>
<dbReference type="PANTHER" id="PTHR34477:SF1">
    <property type="entry name" value="UPF0213 PROTEIN YHBQ"/>
    <property type="match status" value="1"/>
</dbReference>